<dbReference type="Proteomes" id="UP000190274">
    <property type="component" value="Chromosome C"/>
</dbReference>
<dbReference type="STRING" id="1266660.A0A1G4J0V2"/>
<gene>
    <name evidence="7" type="ORF">LADA_0C10066G</name>
</gene>
<dbReference type="PANTHER" id="PTHR46156:SF1">
    <property type="entry name" value="ZINC FINGER CCCH DOMAIN-CONTAINING PROTEIN 3"/>
    <property type="match status" value="1"/>
</dbReference>
<keyword evidence="8" id="KW-1185">Reference proteome</keyword>
<dbReference type="EMBL" id="LT598459">
    <property type="protein sequence ID" value="SCU83190.1"/>
    <property type="molecule type" value="Genomic_DNA"/>
</dbReference>
<evidence type="ECO:0000256" key="2">
    <source>
        <dbReference type="ARBA" id="ARBA00022771"/>
    </source>
</evidence>
<feature type="domain" description="C3H1-type" evidence="6">
    <location>
        <begin position="221"/>
        <end position="249"/>
    </location>
</feature>
<feature type="region of interest" description="Disordered" evidence="5">
    <location>
        <begin position="409"/>
        <end position="443"/>
    </location>
</feature>
<keyword evidence="1 4" id="KW-0479">Metal-binding</keyword>
<keyword evidence="3 4" id="KW-0862">Zinc</keyword>
<dbReference type="SUPFAM" id="SSF90229">
    <property type="entry name" value="CCCH zinc finger"/>
    <property type="match status" value="2"/>
</dbReference>
<dbReference type="InterPro" id="IPR000571">
    <property type="entry name" value="Znf_CCCH"/>
</dbReference>
<protein>
    <submittedName>
        <fullName evidence="7">LADA_0C10066g1_1</fullName>
    </submittedName>
</protein>
<accession>A0A1G4J0V2</accession>
<evidence type="ECO:0000259" key="6">
    <source>
        <dbReference type="PROSITE" id="PS50103"/>
    </source>
</evidence>
<evidence type="ECO:0000313" key="8">
    <source>
        <dbReference type="Proteomes" id="UP000190274"/>
    </source>
</evidence>
<keyword evidence="2 4" id="KW-0863">Zinc-finger</keyword>
<evidence type="ECO:0000256" key="5">
    <source>
        <dbReference type="SAM" id="MobiDB-lite"/>
    </source>
</evidence>
<sequence length="443" mass="51009">MTTELPKDKLLQRLRYLDEEIEGYFALNLEQAKQRYRLVKYGSKVNVVDKVAEKRRNVENWRHKIKTNYSTAEGRFQKIWDALQNNPELDLCTVTDRLGNTRAFQIQKLGISLENVSLSKHEISALGSNTEEFKLKLRQMNLTEESYLSFLRWQENICGASSEIYEQLPKLTWNNYRYQWVGNGYRVTIASRNLNSYAAYCKFYCKLGTCTNQSCKFLHDATKVSVCRDYLTTGTCKYGQRCRLTHTGGSEFVWPQCRKFAEQKCEFQLGAEASLHANETRCLFFHSENVNLRFPTCRQFAHMGYCYRGLSCPFPHFLECPDSTYTPECFLIHCKYPHRQQNHEITPSSVPLTQIPCEAYLLPPLRKRDPLLASGTSWYGLRPATQPGMARTNAYSDNGKMSEMTTLNLPVSSSDEDESTTTSSESPESSFSGDELNADFIKI</sequence>
<feature type="zinc finger region" description="C3H1-type" evidence="4">
    <location>
        <begin position="221"/>
        <end position="249"/>
    </location>
</feature>
<dbReference type="SMART" id="SM00356">
    <property type="entry name" value="ZnF_C3H1"/>
    <property type="match status" value="3"/>
</dbReference>
<dbReference type="InterPro" id="IPR036855">
    <property type="entry name" value="Znf_CCCH_sf"/>
</dbReference>
<feature type="domain" description="C3H1-type" evidence="6">
    <location>
        <begin position="291"/>
        <end position="319"/>
    </location>
</feature>
<dbReference type="Gene3D" id="4.10.1000.10">
    <property type="entry name" value="Zinc finger, CCCH-type"/>
    <property type="match status" value="1"/>
</dbReference>
<reference evidence="8" key="1">
    <citation type="submission" date="2016-03" db="EMBL/GenBank/DDBJ databases">
        <authorList>
            <person name="Devillers H."/>
        </authorList>
    </citation>
    <scope>NUCLEOTIDE SEQUENCE [LARGE SCALE GENOMIC DNA]</scope>
</reference>
<dbReference type="PANTHER" id="PTHR46156">
    <property type="entry name" value="CCCH ZINGC FINGER"/>
    <property type="match status" value="1"/>
</dbReference>
<dbReference type="GO" id="GO:0008270">
    <property type="term" value="F:zinc ion binding"/>
    <property type="evidence" value="ECO:0007669"/>
    <property type="project" value="UniProtKB-KW"/>
</dbReference>
<evidence type="ECO:0000313" key="7">
    <source>
        <dbReference type="EMBL" id="SCU83190.1"/>
    </source>
</evidence>
<name>A0A1G4J0V2_9SACH</name>
<dbReference type="PROSITE" id="PS50103">
    <property type="entry name" value="ZF_C3H1"/>
    <property type="match status" value="2"/>
</dbReference>
<organism evidence="7 8">
    <name type="scientific">Lachancea dasiensis</name>
    <dbReference type="NCBI Taxonomy" id="1072105"/>
    <lineage>
        <taxon>Eukaryota</taxon>
        <taxon>Fungi</taxon>
        <taxon>Dikarya</taxon>
        <taxon>Ascomycota</taxon>
        <taxon>Saccharomycotina</taxon>
        <taxon>Saccharomycetes</taxon>
        <taxon>Saccharomycetales</taxon>
        <taxon>Saccharomycetaceae</taxon>
        <taxon>Lachancea</taxon>
    </lineage>
</organism>
<feature type="compositionally biased region" description="Low complexity" evidence="5">
    <location>
        <begin position="420"/>
        <end position="435"/>
    </location>
</feature>
<feature type="zinc finger region" description="C3H1-type" evidence="4">
    <location>
        <begin position="291"/>
        <end position="319"/>
    </location>
</feature>
<evidence type="ECO:0000256" key="3">
    <source>
        <dbReference type="ARBA" id="ARBA00022833"/>
    </source>
</evidence>
<dbReference type="AlphaFoldDB" id="A0A1G4J0V2"/>
<dbReference type="OrthoDB" id="410307at2759"/>
<proteinExistence type="predicted"/>
<evidence type="ECO:0000256" key="4">
    <source>
        <dbReference type="PROSITE-ProRule" id="PRU00723"/>
    </source>
</evidence>
<dbReference type="Pfam" id="PF00642">
    <property type="entry name" value="zf-CCCH"/>
    <property type="match status" value="1"/>
</dbReference>
<evidence type="ECO:0000256" key="1">
    <source>
        <dbReference type="ARBA" id="ARBA00022723"/>
    </source>
</evidence>